<evidence type="ECO:0000256" key="2">
    <source>
        <dbReference type="ARBA" id="ARBA00011322"/>
    </source>
</evidence>
<dbReference type="RefSeq" id="WP_091895691.1">
    <property type="nucleotide sequence ID" value="NZ_FOSJ01000003.1"/>
</dbReference>
<dbReference type="GO" id="GO:0006302">
    <property type="term" value="P:double-strand break repair"/>
    <property type="evidence" value="ECO:0007669"/>
    <property type="project" value="InterPro"/>
</dbReference>
<sequence length="1019" mass="115962">MRPLKLVMNAFGPYKGKVEIDFTQLAQSSLFLVSGPTGAGKTTIFDAIAYALFDSASGDSRQKDTFKSQFAKDTDLCYVELEFELGEKSYFIRREPTQIGPGSRSKTKQIQSNVELHKDGKVTTKVKEANDEIQEILGLTYDQFRQIVMLPQGSFKKMLESNSGDKEIIFRNIFQTKQIEQFQEKLKTRTKILEDQRKSHTQAIKQAFSSIAIEDNEVLEKAIEQYDVEKTLAVLEESIDKEEKELSAVKEKISHYQNELKLHEQVIGWLEQQEKYTNEKNELNTREDTIKQKESAVQKHTEAQKIVEAKTTVDETEQQIQNKTTQLEELREKQAELIEKEKTESAKLEAVKEELNQLALVRTEITKLNDEWKVFDQVEEKEQLIKQQEEIIQEKQETCETLKEALEEVGKTTEKTETDLKLIADLKIKLEDLKETISTSKETLQQLSNRNEELNRICALQKEEVELNKTYIEVKAAKEKAYHELVKGKAAYYSNLASVLAKELVEGEPCAVCGSVHHPAKATGGKESLTKEELEALELAEKETNTRFTQVSAKLENLTIDIQSRSARLEIDPSETGAAFNKGVAEEQELQNQLQVFKKELETGEKQAGEEADLKRKLEELRKEESRIRTDLQKCESTIDFATVRKQELTEEQVKLKGQLNAQSKQAIQQAIKEKEQYIQTTETTHKTLQNSMSILKSELASTKTAIELTESQLVETTAKKEQLIKKFKQLKETSQLGEAFAEYLLEEVEKETFVKEIEEYRTAVLVNQDRIKQIEENLKTVGPIKEKSVYEAEIIQIKTQASECETQRDKLLTSSSQNKRATEAIQDYQKQSSQVEKEYQLYGALSTLANGSKETDYISFERYVLGIYFEEILIAANQRFSQMTNHRYELQRQLEKGKGSGKQGLDMEVFDHYTGKTRSVHTLSGGETFKASLALALGLSDVIQNQNGGVSVDTLFVDEGFGTLDSDSLDMAVQTLLDLHQKGRLVGIISHVDELKTRIPAHIIVEKTATGSTAYIQK</sequence>
<evidence type="ECO:0000259" key="5">
    <source>
        <dbReference type="Pfam" id="PF13476"/>
    </source>
</evidence>
<protein>
    <recommendedName>
        <fullName evidence="3">Nuclease SbcCD subunit C</fullName>
    </recommendedName>
</protein>
<dbReference type="Gene3D" id="3.40.50.300">
    <property type="entry name" value="P-loop containing nucleotide triphosphate hydrolases"/>
    <property type="match status" value="2"/>
</dbReference>
<evidence type="ECO:0000313" key="7">
    <source>
        <dbReference type="Proteomes" id="UP000199589"/>
    </source>
</evidence>
<dbReference type="InterPro" id="IPR027417">
    <property type="entry name" value="P-loop_NTPase"/>
</dbReference>
<dbReference type="Pfam" id="PF13476">
    <property type="entry name" value="AAA_23"/>
    <property type="match status" value="1"/>
</dbReference>
<feature type="coiled-coil region" evidence="4">
    <location>
        <begin position="587"/>
        <end position="681"/>
    </location>
</feature>
<keyword evidence="7" id="KW-1185">Reference proteome</keyword>
<keyword evidence="6" id="KW-0269">Exonuclease</keyword>
<feature type="coiled-coil region" evidence="4">
    <location>
        <begin position="232"/>
        <end position="480"/>
    </location>
</feature>
<name>A0A1I3VKZ8_9LACT</name>
<keyword evidence="6" id="KW-0378">Hydrolase</keyword>
<evidence type="ECO:0000313" key="6">
    <source>
        <dbReference type="EMBL" id="SFJ94996.1"/>
    </source>
</evidence>
<dbReference type="GO" id="GO:0004527">
    <property type="term" value="F:exonuclease activity"/>
    <property type="evidence" value="ECO:0007669"/>
    <property type="project" value="UniProtKB-KW"/>
</dbReference>
<reference evidence="7" key="1">
    <citation type="submission" date="2016-10" db="EMBL/GenBank/DDBJ databases">
        <authorList>
            <person name="Varghese N."/>
            <person name="Submissions S."/>
        </authorList>
    </citation>
    <scope>NUCLEOTIDE SEQUENCE [LARGE SCALE GENOMIC DNA]</scope>
    <source>
        <strain evidence="7">DSM 16108</strain>
    </source>
</reference>
<keyword evidence="4" id="KW-0175">Coiled coil</keyword>
<gene>
    <name evidence="6" type="ORF">SAMN04488569_100356</name>
</gene>
<organism evidence="6 7">
    <name type="scientific">Marinilactibacillus piezotolerans</name>
    <dbReference type="NCBI Taxonomy" id="258723"/>
    <lineage>
        <taxon>Bacteria</taxon>
        <taxon>Bacillati</taxon>
        <taxon>Bacillota</taxon>
        <taxon>Bacilli</taxon>
        <taxon>Lactobacillales</taxon>
        <taxon>Carnobacteriaceae</taxon>
        <taxon>Marinilactibacillus</taxon>
    </lineage>
</organism>
<dbReference type="EMBL" id="FOSJ01000003">
    <property type="protein sequence ID" value="SFJ94996.1"/>
    <property type="molecule type" value="Genomic_DNA"/>
</dbReference>
<dbReference type="GO" id="GO:0016887">
    <property type="term" value="F:ATP hydrolysis activity"/>
    <property type="evidence" value="ECO:0007669"/>
    <property type="project" value="InterPro"/>
</dbReference>
<dbReference type="PANTHER" id="PTHR32114:SF2">
    <property type="entry name" value="ABC TRANSPORTER ABCH.3"/>
    <property type="match status" value="1"/>
</dbReference>
<dbReference type="AlphaFoldDB" id="A0A1I3VKZ8"/>
<dbReference type="PANTHER" id="PTHR32114">
    <property type="entry name" value="ABC TRANSPORTER ABCH.3"/>
    <property type="match status" value="1"/>
</dbReference>
<dbReference type="Proteomes" id="UP000199589">
    <property type="component" value="Unassembled WGS sequence"/>
</dbReference>
<evidence type="ECO:0000256" key="1">
    <source>
        <dbReference type="ARBA" id="ARBA00006930"/>
    </source>
</evidence>
<dbReference type="OrthoDB" id="9795626at2"/>
<dbReference type="Pfam" id="PF13558">
    <property type="entry name" value="SbcC_Walker_B"/>
    <property type="match status" value="1"/>
</dbReference>
<dbReference type="SUPFAM" id="SSF52540">
    <property type="entry name" value="P-loop containing nucleoside triphosphate hydrolases"/>
    <property type="match status" value="1"/>
</dbReference>
<comment type="subunit">
    <text evidence="2">Heterodimer of SbcC and SbcD.</text>
</comment>
<evidence type="ECO:0000256" key="3">
    <source>
        <dbReference type="ARBA" id="ARBA00013368"/>
    </source>
</evidence>
<accession>A0A1I3VKZ8</accession>
<dbReference type="InterPro" id="IPR038729">
    <property type="entry name" value="Rad50/SbcC_AAA"/>
</dbReference>
<feature type="coiled-coil region" evidence="4">
    <location>
        <begin position="707"/>
        <end position="734"/>
    </location>
</feature>
<comment type="similarity">
    <text evidence="1">Belongs to the SMC family. SbcC subfamily.</text>
</comment>
<keyword evidence="6" id="KW-0540">Nuclease</keyword>
<evidence type="ECO:0000256" key="4">
    <source>
        <dbReference type="SAM" id="Coils"/>
    </source>
</evidence>
<proteinExistence type="inferred from homology"/>
<feature type="domain" description="Rad50/SbcC-type AAA" evidence="5">
    <location>
        <begin position="5"/>
        <end position="261"/>
    </location>
</feature>